<keyword evidence="3" id="KW-0520">NAD</keyword>
<dbReference type="PANTHER" id="PTHR11085:SF4">
    <property type="entry name" value="NAD-DEPENDENT PROTEIN DEACYLASE"/>
    <property type="match status" value="1"/>
</dbReference>
<dbReference type="Gene3D" id="3.30.1600.10">
    <property type="entry name" value="SIR2/SIRT2 'Small Domain"/>
    <property type="match status" value="1"/>
</dbReference>
<evidence type="ECO:0000313" key="7">
    <source>
        <dbReference type="Proteomes" id="UP000800981"/>
    </source>
</evidence>
<dbReference type="InterPro" id="IPR003000">
    <property type="entry name" value="Sirtuin"/>
</dbReference>
<proteinExistence type="predicted"/>
<protein>
    <recommendedName>
        <fullName evidence="1">protein acetyllysine N-acetyltransferase</fullName>
        <ecNumber evidence="1">2.3.1.286</ecNumber>
    </recommendedName>
</protein>
<dbReference type="InterPro" id="IPR050134">
    <property type="entry name" value="NAD-dep_sirtuin_deacylases"/>
</dbReference>
<sequence>MERAAGLVAGAQRIVVLTGAGISTESGIPDFRGPNGLWTRDPSAARMFDIDEYVADPELRRRSWQLRRDNAARTARPNAGHRALVELERQGRLRTLITQNIDGLHQRAGSSPELVLELHGTMWEAECLRCGRHVPMGEALERVVAGDEDPACLVCGGMLKSATVSFGQDLDPGVLARAFDAARSCDLFLAVGTTLQVLPAASLPGAAEAAGAALVVLNQGETAYDDSADAVVRAPIGEVLPALVALHARESRPGHSS</sequence>
<evidence type="ECO:0000256" key="4">
    <source>
        <dbReference type="PROSITE-ProRule" id="PRU00236"/>
    </source>
</evidence>
<dbReference type="InterPro" id="IPR029035">
    <property type="entry name" value="DHS-like_NAD/FAD-binding_dom"/>
</dbReference>
<dbReference type="InterPro" id="IPR026590">
    <property type="entry name" value="Ssirtuin_cat_dom"/>
</dbReference>
<dbReference type="Gene3D" id="3.40.50.1220">
    <property type="entry name" value="TPP-binding domain"/>
    <property type="match status" value="1"/>
</dbReference>
<dbReference type="CDD" id="cd01407">
    <property type="entry name" value="SIR2-fam"/>
    <property type="match status" value="1"/>
</dbReference>
<reference evidence="6 7" key="1">
    <citation type="submission" date="2020-03" db="EMBL/GenBank/DDBJ databases">
        <title>Two novel Motilibacter sp.</title>
        <authorList>
            <person name="Liu S."/>
        </authorList>
    </citation>
    <scope>NUCLEOTIDE SEQUENCE [LARGE SCALE GENOMIC DNA]</scope>
    <source>
        <strain evidence="6 7">E257</strain>
    </source>
</reference>
<gene>
    <name evidence="6" type="ORF">G9H71_09885</name>
</gene>
<organism evidence="6 7">
    <name type="scientific">Motilibacter deserti</name>
    <dbReference type="NCBI Taxonomy" id="2714956"/>
    <lineage>
        <taxon>Bacteria</taxon>
        <taxon>Bacillati</taxon>
        <taxon>Actinomycetota</taxon>
        <taxon>Actinomycetes</taxon>
        <taxon>Motilibacterales</taxon>
        <taxon>Motilibacteraceae</taxon>
        <taxon>Motilibacter</taxon>
    </lineage>
</organism>
<keyword evidence="7" id="KW-1185">Reference proteome</keyword>
<dbReference type="PROSITE" id="PS50305">
    <property type="entry name" value="SIRTUIN"/>
    <property type="match status" value="1"/>
</dbReference>
<keyword evidence="4" id="KW-0862">Zinc</keyword>
<keyword evidence="2" id="KW-0808">Transferase</keyword>
<keyword evidence="4" id="KW-0479">Metal-binding</keyword>
<dbReference type="EMBL" id="JAANNP010000004">
    <property type="protein sequence ID" value="NHC14090.1"/>
    <property type="molecule type" value="Genomic_DNA"/>
</dbReference>
<accession>A0ABX0GWT2</accession>
<feature type="binding site" evidence="4">
    <location>
        <position position="127"/>
    </location>
    <ligand>
        <name>Zn(2+)</name>
        <dbReference type="ChEBI" id="CHEBI:29105"/>
    </ligand>
</feature>
<feature type="binding site" evidence="4">
    <location>
        <position position="130"/>
    </location>
    <ligand>
        <name>Zn(2+)</name>
        <dbReference type="ChEBI" id="CHEBI:29105"/>
    </ligand>
</feature>
<dbReference type="SUPFAM" id="SSF52467">
    <property type="entry name" value="DHS-like NAD/FAD-binding domain"/>
    <property type="match status" value="1"/>
</dbReference>
<evidence type="ECO:0000313" key="6">
    <source>
        <dbReference type="EMBL" id="NHC14090.1"/>
    </source>
</evidence>
<evidence type="ECO:0000259" key="5">
    <source>
        <dbReference type="PROSITE" id="PS50305"/>
    </source>
</evidence>
<evidence type="ECO:0000256" key="3">
    <source>
        <dbReference type="ARBA" id="ARBA00023027"/>
    </source>
</evidence>
<evidence type="ECO:0000256" key="2">
    <source>
        <dbReference type="ARBA" id="ARBA00022679"/>
    </source>
</evidence>
<dbReference type="Pfam" id="PF02146">
    <property type="entry name" value="SIR2"/>
    <property type="match status" value="1"/>
</dbReference>
<dbReference type="EC" id="2.3.1.286" evidence="1"/>
<name>A0ABX0GWT2_9ACTN</name>
<feature type="binding site" evidence="4">
    <location>
        <position position="155"/>
    </location>
    <ligand>
        <name>Zn(2+)</name>
        <dbReference type="ChEBI" id="CHEBI:29105"/>
    </ligand>
</feature>
<feature type="active site" description="Proton acceptor" evidence="4">
    <location>
        <position position="119"/>
    </location>
</feature>
<evidence type="ECO:0000256" key="1">
    <source>
        <dbReference type="ARBA" id="ARBA00012928"/>
    </source>
</evidence>
<dbReference type="InterPro" id="IPR026591">
    <property type="entry name" value="Sirtuin_cat_small_dom_sf"/>
</dbReference>
<dbReference type="PANTHER" id="PTHR11085">
    <property type="entry name" value="NAD-DEPENDENT PROTEIN DEACYLASE SIRTUIN-5, MITOCHONDRIAL-RELATED"/>
    <property type="match status" value="1"/>
</dbReference>
<dbReference type="Proteomes" id="UP000800981">
    <property type="component" value="Unassembled WGS sequence"/>
</dbReference>
<comment type="caution">
    <text evidence="6">The sequence shown here is derived from an EMBL/GenBank/DDBJ whole genome shotgun (WGS) entry which is preliminary data.</text>
</comment>
<feature type="domain" description="Deacetylase sirtuin-type" evidence="5">
    <location>
        <begin position="1"/>
        <end position="250"/>
    </location>
</feature>
<feature type="binding site" evidence="4">
    <location>
        <position position="152"/>
    </location>
    <ligand>
        <name>Zn(2+)</name>
        <dbReference type="ChEBI" id="CHEBI:29105"/>
    </ligand>
</feature>